<protein>
    <recommendedName>
        <fullName evidence="2">CACTA en-spm transposon protein</fullName>
    </recommendedName>
</protein>
<accession>A0A9I9E8B8</accession>
<dbReference type="EnsemblPlants" id="MELO3C030200.2.1">
    <property type="protein sequence ID" value="MELO3C030200.2.1"/>
    <property type="gene ID" value="MELO3C030200.2"/>
</dbReference>
<evidence type="ECO:0008006" key="2">
    <source>
        <dbReference type="Google" id="ProtNLM"/>
    </source>
</evidence>
<reference evidence="1" key="1">
    <citation type="submission" date="2023-03" db="UniProtKB">
        <authorList>
            <consortium name="EnsemblPlants"/>
        </authorList>
    </citation>
    <scope>IDENTIFICATION</scope>
</reference>
<name>A0A9I9E8B8_CUCME</name>
<dbReference type="Gramene" id="MELO3C030200.2.1">
    <property type="protein sequence ID" value="MELO3C030200.2.1"/>
    <property type="gene ID" value="MELO3C030200.2"/>
</dbReference>
<proteinExistence type="predicted"/>
<dbReference type="AlphaFoldDB" id="A0A9I9E8B8"/>
<organism evidence="1">
    <name type="scientific">Cucumis melo</name>
    <name type="common">Muskmelon</name>
    <dbReference type="NCBI Taxonomy" id="3656"/>
    <lineage>
        <taxon>Eukaryota</taxon>
        <taxon>Viridiplantae</taxon>
        <taxon>Streptophyta</taxon>
        <taxon>Embryophyta</taxon>
        <taxon>Tracheophyta</taxon>
        <taxon>Spermatophyta</taxon>
        <taxon>Magnoliopsida</taxon>
        <taxon>eudicotyledons</taxon>
        <taxon>Gunneridae</taxon>
        <taxon>Pentapetalae</taxon>
        <taxon>rosids</taxon>
        <taxon>fabids</taxon>
        <taxon>Cucurbitales</taxon>
        <taxon>Cucurbitaceae</taxon>
        <taxon>Benincaseae</taxon>
        <taxon>Cucumis</taxon>
    </lineage>
</organism>
<evidence type="ECO:0000313" key="1">
    <source>
        <dbReference type="EnsemblPlants" id="MELO3C030200.2.1"/>
    </source>
</evidence>
<sequence length="221" mass="25147">MTIIVLKILGGSRIACKVALLEGVSRMRRSKLVGCELKRYIAANGQISMTIAPGAKRPISPHVVHFSQQFFVLDFNDQAMNRFIEHQMLNTFKEFRGDYHRYFKKYSDLEEARANPPHLLEQSLKNKAARQKQPYNHSKGGELIDRVNLFRQTHIRDGTFVSLAVEDAHHQMLKLQSQPTPKGSQPLSGDEICEMVLGRRPGYSKGLSWGLKLKARKTTSE</sequence>